<feature type="region of interest" description="Disordered" evidence="1">
    <location>
        <begin position="1"/>
        <end position="23"/>
    </location>
</feature>
<name>A0A183HW11_9BILA</name>
<gene>
    <name evidence="2" type="ORF">OFLC_LOCUS11673</name>
</gene>
<dbReference type="AlphaFoldDB" id="A0A183HW11"/>
<keyword evidence="3" id="KW-1185">Reference proteome</keyword>
<dbReference type="STRING" id="387005.A0A183HW11"/>
<protein>
    <submittedName>
        <fullName evidence="4">Clathrin_bdg domain-containing protein</fullName>
    </submittedName>
</protein>
<dbReference type="EMBL" id="UZAJ01017153">
    <property type="protein sequence ID" value="VDO78325.1"/>
    <property type="molecule type" value="Genomic_DNA"/>
</dbReference>
<dbReference type="Proteomes" id="UP000267606">
    <property type="component" value="Unassembled WGS sequence"/>
</dbReference>
<accession>A0A183HW11</accession>
<proteinExistence type="predicted"/>
<dbReference type="WBParaSite" id="OFLC_0001167301-mRNA-1">
    <property type="protein sequence ID" value="OFLC_0001167301-mRNA-1"/>
    <property type="gene ID" value="OFLC_0001167301"/>
</dbReference>
<evidence type="ECO:0000313" key="3">
    <source>
        <dbReference type="Proteomes" id="UP000267606"/>
    </source>
</evidence>
<organism evidence="4">
    <name type="scientific">Onchocerca flexuosa</name>
    <dbReference type="NCBI Taxonomy" id="387005"/>
    <lineage>
        <taxon>Eukaryota</taxon>
        <taxon>Metazoa</taxon>
        <taxon>Ecdysozoa</taxon>
        <taxon>Nematoda</taxon>
        <taxon>Chromadorea</taxon>
        <taxon>Rhabditida</taxon>
        <taxon>Spirurina</taxon>
        <taxon>Spiruromorpha</taxon>
        <taxon>Filarioidea</taxon>
        <taxon>Onchocercidae</taxon>
        <taxon>Onchocerca</taxon>
    </lineage>
</organism>
<evidence type="ECO:0000313" key="2">
    <source>
        <dbReference type="EMBL" id="VDO78325.1"/>
    </source>
</evidence>
<evidence type="ECO:0000313" key="4">
    <source>
        <dbReference type="WBParaSite" id="OFLC_0001167301-mRNA-1"/>
    </source>
</evidence>
<reference evidence="4" key="1">
    <citation type="submission" date="2016-06" db="UniProtKB">
        <authorList>
            <consortium name="WormBaseParasite"/>
        </authorList>
    </citation>
    <scope>IDENTIFICATION</scope>
</reference>
<reference evidence="2 3" key="2">
    <citation type="submission" date="2018-11" db="EMBL/GenBank/DDBJ databases">
        <authorList>
            <consortium name="Pathogen Informatics"/>
        </authorList>
    </citation>
    <scope>NUCLEOTIDE SEQUENCE [LARGE SCALE GENOMIC DNA]</scope>
</reference>
<evidence type="ECO:0000256" key="1">
    <source>
        <dbReference type="SAM" id="MobiDB-lite"/>
    </source>
</evidence>
<sequence length="158" mass="17546">MTSEELSSSEDACFAEENEKSGCPSLPCIDLSEYDERMGTSILDIPGPESVQFNNLSHLKLSANTCPRVISENDSLCMYGDSPSPHQEEEEINFADELPETEETIINKWTPEAIINFAKESLRENSKIQQKLCGNRDATSTVLNVSKSLGNLDLWSIL</sequence>
<feature type="compositionally biased region" description="Polar residues" evidence="1">
    <location>
        <begin position="1"/>
        <end position="10"/>
    </location>
</feature>